<dbReference type="GO" id="GO:0005886">
    <property type="term" value="C:plasma membrane"/>
    <property type="evidence" value="ECO:0007669"/>
    <property type="project" value="UniProtKB-SubCell"/>
</dbReference>
<accession>A0A1G5QHU4</accession>
<dbReference type="SUPFAM" id="SSF103473">
    <property type="entry name" value="MFS general substrate transporter"/>
    <property type="match status" value="1"/>
</dbReference>
<feature type="transmembrane region" description="Helical" evidence="8">
    <location>
        <begin position="170"/>
        <end position="189"/>
    </location>
</feature>
<dbReference type="InterPro" id="IPR004812">
    <property type="entry name" value="Efflux_drug-R_Bcr/CmlA"/>
</dbReference>
<evidence type="ECO:0000256" key="5">
    <source>
        <dbReference type="ARBA" id="ARBA00022692"/>
    </source>
</evidence>
<dbReference type="NCBIfam" id="TIGR00710">
    <property type="entry name" value="efflux_Bcr_CflA"/>
    <property type="match status" value="1"/>
</dbReference>
<protein>
    <recommendedName>
        <fullName evidence="8">Bcr/CflA family efflux transporter</fullName>
    </recommendedName>
</protein>
<feature type="transmembrane region" description="Helical" evidence="8">
    <location>
        <begin position="319"/>
        <end position="340"/>
    </location>
</feature>
<comment type="subcellular location">
    <subcellularLocation>
        <location evidence="8">Cell inner membrane</location>
        <topology evidence="8">Multi-pass membrane protein</topology>
    </subcellularLocation>
    <subcellularLocation>
        <location evidence="1">Cell membrane</location>
        <topology evidence="1">Multi-pass membrane protein</topology>
    </subcellularLocation>
</comment>
<dbReference type="PANTHER" id="PTHR23502:SF132">
    <property type="entry name" value="POLYAMINE TRANSPORTER 2-RELATED"/>
    <property type="match status" value="1"/>
</dbReference>
<dbReference type="Gene3D" id="1.20.1720.10">
    <property type="entry name" value="Multidrug resistance protein D"/>
    <property type="match status" value="1"/>
</dbReference>
<evidence type="ECO:0000256" key="3">
    <source>
        <dbReference type="ARBA" id="ARBA00022448"/>
    </source>
</evidence>
<keyword evidence="4" id="KW-1003">Cell membrane</keyword>
<evidence type="ECO:0000256" key="1">
    <source>
        <dbReference type="ARBA" id="ARBA00004651"/>
    </source>
</evidence>
<dbReference type="AlphaFoldDB" id="A0A1G5QHU4"/>
<dbReference type="Pfam" id="PF07690">
    <property type="entry name" value="MFS_1"/>
    <property type="match status" value="1"/>
</dbReference>
<evidence type="ECO:0000259" key="9">
    <source>
        <dbReference type="PROSITE" id="PS50850"/>
    </source>
</evidence>
<name>A0A1G5QHU4_9GAMM</name>
<dbReference type="PROSITE" id="PS50850">
    <property type="entry name" value="MFS"/>
    <property type="match status" value="1"/>
</dbReference>
<dbReference type="CDD" id="cd17320">
    <property type="entry name" value="MFS_MdfA_MDR_like"/>
    <property type="match status" value="1"/>
</dbReference>
<organism evidence="10 11">
    <name type="scientific">Thiohalomonas denitrificans</name>
    <dbReference type="NCBI Taxonomy" id="415747"/>
    <lineage>
        <taxon>Bacteria</taxon>
        <taxon>Pseudomonadati</taxon>
        <taxon>Pseudomonadota</taxon>
        <taxon>Gammaproteobacteria</taxon>
        <taxon>Thiohalomonadales</taxon>
        <taxon>Thiohalomonadaceae</taxon>
        <taxon>Thiohalomonas</taxon>
    </lineage>
</organism>
<dbReference type="Proteomes" id="UP000199648">
    <property type="component" value="Unassembled WGS sequence"/>
</dbReference>
<keyword evidence="8" id="KW-0997">Cell inner membrane</keyword>
<dbReference type="STRING" id="415747.SAMN03097708_02135"/>
<feature type="transmembrane region" description="Helical" evidence="8">
    <location>
        <begin position="106"/>
        <end position="127"/>
    </location>
</feature>
<dbReference type="InterPro" id="IPR020846">
    <property type="entry name" value="MFS_dom"/>
</dbReference>
<feature type="transmembrane region" description="Helical" evidence="8">
    <location>
        <begin position="139"/>
        <end position="158"/>
    </location>
</feature>
<dbReference type="OrthoDB" id="9812221at2"/>
<feature type="transmembrane region" description="Helical" evidence="8">
    <location>
        <begin position="218"/>
        <end position="238"/>
    </location>
</feature>
<evidence type="ECO:0000256" key="7">
    <source>
        <dbReference type="ARBA" id="ARBA00023136"/>
    </source>
</evidence>
<feature type="transmembrane region" description="Helical" evidence="8">
    <location>
        <begin position="361"/>
        <end position="394"/>
    </location>
</feature>
<dbReference type="GO" id="GO:0015385">
    <property type="term" value="F:sodium:proton antiporter activity"/>
    <property type="evidence" value="ECO:0007669"/>
    <property type="project" value="TreeGrafter"/>
</dbReference>
<evidence type="ECO:0000313" key="10">
    <source>
        <dbReference type="EMBL" id="SCZ61433.1"/>
    </source>
</evidence>
<feature type="transmembrane region" description="Helical" evidence="8">
    <location>
        <begin position="244"/>
        <end position="273"/>
    </location>
</feature>
<evidence type="ECO:0000256" key="8">
    <source>
        <dbReference type="RuleBase" id="RU365088"/>
    </source>
</evidence>
<sequence>MPFVHPEKGPYARRLALIVAAVSMVAPFSIDAYLPSFPDIQRDLGVSAAAMQQTLSFYLLAFAVGTLVHGPLSDKFGRRPVILSGLGLYVLCSAASALVADFSTLLLLRIGQGLTASAGLVVGRAVVRDAFGGAEAQRVMSRVMLIFALAPAVAPIVGGILQEVSGWRSVFWFLTAMGAVVWLLAWRNLPETLAPEARRSIRPVNVTRAYRRAFFHPGFMAVVLCFTFAFAGMFLYVVGAPRLVFVHLGLGAADFAYVFVPMVSGVMLGSWLSGQLAQRLGAVRTVNAGFIVMTVAALLNAGSLQLWPPTVIGVVTPVSLYATGMALALPAMLVVALDYFPRNRGTAAAVQSFMQTTGNALVAGLGVPLLGGTALIMAFGQLGFALVGLAIWWGWRRFAAIAAP</sequence>
<evidence type="ECO:0000256" key="6">
    <source>
        <dbReference type="ARBA" id="ARBA00022989"/>
    </source>
</evidence>
<dbReference type="InterPro" id="IPR011701">
    <property type="entry name" value="MFS"/>
</dbReference>
<dbReference type="GO" id="GO:1990961">
    <property type="term" value="P:xenobiotic detoxification by transmembrane export across the plasma membrane"/>
    <property type="evidence" value="ECO:0007669"/>
    <property type="project" value="InterPro"/>
</dbReference>
<dbReference type="PANTHER" id="PTHR23502">
    <property type="entry name" value="MAJOR FACILITATOR SUPERFAMILY"/>
    <property type="match status" value="1"/>
</dbReference>
<feature type="transmembrane region" description="Helical" evidence="8">
    <location>
        <begin position="50"/>
        <end position="69"/>
    </location>
</feature>
<dbReference type="EMBL" id="FMWD01000006">
    <property type="protein sequence ID" value="SCZ61433.1"/>
    <property type="molecule type" value="Genomic_DNA"/>
</dbReference>
<dbReference type="InterPro" id="IPR036259">
    <property type="entry name" value="MFS_trans_sf"/>
</dbReference>
<feature type="domain" description="Major facilitator superfamily (MFS) profile" evidence="9">
    <location>
        <begin position="15"/>
        <end position="404"/>
    </location>
</feature>
<keyword evidence="7 8" id="KW-0472">Membrane</keyword>
<evidence type="ECO:0000256" key="2">
    <source>
        <dbReference type="ARBA" id="ARBA00006236"/>
    </source>
</evidence>
<evidence type="ECO:0000313" key="11">
    <source>
        <dbReference type="Proteomes" id="UP000199648"/>
    </source>
</evidence>
<gene>
    <name evidence="10" type="ORF">SAMN03097708_02135</name>
</gene>
<reference evidence="10 11" key="1">
    <citation type="submission" date="2016-10" db="EMBL/GenBank/DDBJ databases">
        <authorList>
            <person name="de Groot N.N."/>
        </authorList>
    </citation>
    <scope>NUCLEOTIDE SEQUENCE [LARGE SCALE GENOMIC DNA]</scope>
    <source>
        <strain evidence="10 11">HLD2</strain>
    </source>
</reference>
<keyword evidence="5 8" id="KW-0812">Transmembrane</keyword>
<keyword evidence="3 8" id="KW-0813">Transport</keyword>
<comment type="caution">
    <text evidence="8">Lacks conserved residue(s) required for the propagation of feature annotation.</text>
</comment>
<feature type="transmembrane region" description="Helical" evidence="8">
    <location>
        <begin position="81"/>
        <end position="100"/>
    </location>
</feature>
<keyword evidence="6 8" id="KW-1133">Transmembrane helix</keyword>
<keyword evidence="11" id="KW-1185">Reference proteome</keyword>
<feature type="transmembrane region" description="Helical" evidence="8">
    <location>
        <begin position="12"/>
        <end position="30"/>
    </location>
</feature>
<feature type="transmembrane region" description="Helical" evidence="8">
    <location>
        <begin position="285"/>
        <end position="307"/>
    </location>
</feature>
<dbReference type="GO" id="GO:0042910">
    <property type="term" value="F:xenobiotic transmembrane transporter activity"/>
    <property type="evidence" value="ECO:0007669"/>
    <property type="project" value="InterPro"/>
</dbReference>
<proteinExistence type="inferred from homology"/>
<evidence type="ECO:0000256" key="4">
    <source>
        <dbReference type="ARBA" id="ARBA00022475"/>
    </source>
</evidence>
<comment type="similarity">
    <text evidence="2 8">Belongs to the major facilitator superfamily. Bcr/CmlA family.</text>
</comment>
<dbReference type="RefSeq" id="WP_092996590.1">
    <property type="nucleotide sequence ID" value="NZ_FMWD01000006.1"/>
</dbReference>